<proteinExistence type="predicted"/>
<evidence type="ECO:0000313" key="1">
    <source>
        <dbReference type="Proteomes" id="UP000887578"/>
    </source>
</evidence>
<name>A0A914QS44_9BILA</name>
<reference evidence="2" key="1">
    <citation type="submission" date="2022-11" db="UniProtKB">
        <authorList>
            <consortium name="WormBaseParasite"/>
        </authorList>
    </citation>
    <scope>IDENTIFICATION</scope>
</reference>
<dbReference type="AlphaFoldDB" id="A0A914QS44"/>
<evidence type="ECO:0000313" key="2">
    <source>
        <dbReference type="WBParaSite" id="PDA_v2.g6741.t1"/>
    </source>
</evidence>
<keyword evidence="1" id="KW-1185">Reference proteome</keyword>
<organism evidence="1 2">
    <name type="scientific">Panagrolaimus davidi</name>
    <dbReference type="NCBI Taxonomy" id="227884"/>
    <lineage>
        <taxon>Eukaryota</taxon>
        <taxon>Metazoa</taxon>
        <taxon>Ecdysozoa</taxon>
        <taxon>Nematoda</taxon>
        <taxon>Chromadorea</taxon>
        <taxon>Rhabditida</taxon>
        <taxon>Tylenchina</taxon>
        <taxon>Panagrolaimomorpha</taxon>
        <taxon>Panagrolaimoidea</taxon>
        <taxon>Panagrolaimidae</taxon>
        <taxon>Panagrolaimus</taxon>
    </lineage>
</organism>
<dbReference type="WBParaSite" id="PDA_v2.g6741.t1">
    <property type="protein sequence ID" value="PDA_v2.g6741.t1"/>
    <property type="gene ID" value="PDA_v2.g6741"/>
</dbReference>
<dbReference type="Proteomes" id="UP000887578">
    <property type="component" value="Unplaced"/>
</dbReference>
<protein>
    <submittedName>
        <fullName evidence="2">Uncharacterized protein</fullName>
    </submittedName>
</protein>
<sequence>MTSLCQTISQPVTPGTIHSKTALPFSGTVWNGGVTIGRGGVPASTVKDDSSVAISFVVVPVQRYCPASSGFTESMIS</sequence>
<accession>A0A914QS44</accession>